<dbReference type="Gene3D" id="3.20.20.70">
    <property type="entry name" value="Aldolase class I"/>
    <property type="match status" value="2"/>
</dbReference>
<evidence type="ECO:0000256" key="1">
    <source>
        <dbReference type="ARBA" id="ARBA00000441"/>
    </source>
</evidence>
<evidence type="ECO:0000256" key="5">
    <source>
        <dbReference type="ARBA" id="ARBA00023152"/>
    </source>
</evidence>
<dbReference type="InterPro" id="IPR000741">
    <property type="entry name" value="FBA_I"/>
</dbReference>
<organism evidence="7 8">
    <name type="scientific">Dillenia turbinata</name>
    <dbReference type="NCBI Taxonomy" id="194707"/>
    <lineage>
        <taxon>Eukaryota</taxon>
        <taxon>Viridiplantae</taxon>
        <taxon>Streptophyta</taxon>
        <taxon>Embryophyta</taxon>
        <taxon>Tracheophyta</taxon>
        <taxon>Spermatophyta</taxon>
        <taxon>Magnoliopsida</taxon>
        <taxon>eudicotyledons</taxon>
        <taxon>Gunneridae</taxon>
        <taxon>Pentapetalae</taxon>
        <taxon>Dilleniales</taxon>
        <taxon>Dilleniaceae</taxon>
        <taxon>Dillenia</taxon>
    </lineage>
</organism>
<name>A0AAN8VAN4_9MAGN</name>
<dbReference type="InterPro" id="IPR013785">
    <property type="entry name" value="Aldolase_TIM"/>
</dbReference>
<keyword evidence="6" id="KW-0456">Lyase</keyword>
<dbReference type="Proteomes" id="UP001370490">
    <property type="component" value="Unassembled WGS sequence"/>
</dbReference>
<dbReference type="SUPFAM" id="SSF51569">
    <property type="entry name" value="Aldolase"/>
    <property type="match status" value="1"/>
</dbReference>
<reference evidence="7 8" key="1">
    <citation type="submission" date="2023-12" db="EMBL/GenBank/DDBJ databases">
        <title>A high-quality genome assembly for Dillenia turbinata (Dilleniales).</title>
        <authorList>
            <person name="Chanderbali A."/>
        </authorList>
    </citation>
    <scope>NUCLEOTIDE SEQUENCE [LARGE SCALE GENOMIC DNA]</scope>
    <source>
        <strain evidence="7">LSX21</strain>
        <tissue evidence="7">Leaf</tissue>
    </source>
</reference>
<dbReference type="InterPro" id="IPR008586">
    <property type="entry name" value="DUF868_pln"/>
</dbReference>
<evidence type="ECO:0000256" key="3">
    <source>
        <dbReference type="ARBA" id="ARBA00010387"/>
    </source>
</evidence>
<protein>
    <recommendedName>
        <fullName evidence="4">fructose-bisphosphate aldolase</fullName>
        <ecNumber evidence="4">4.1.2.13</ecNumber>
    </recommendedName>
</protein>
<dbReference type="PANTHER" id="PTHR11627">
    <property type="entry name" value="FRUCTOSE-BISPHOSPHATE ALDOLASE"/>
    <property type="match status" value="1"/>
</dbReference>
<dbReference type="AlphaFoldDB" id="A0AAN8VAN4"/>
<evidence type="ECO:0000313" key="7">
    <source>
        <dbReference type="EMBL" id="KAK6926651.1"/>
    </source>
</evidence>
<comment type="catalytic activity">
    <reaction evidence="1">
        <text>beta-D-fructose 1,6-bisphosphate = D-glyceraldehyde 3-phosphate + dihydroxyacetone phosphate</text>
        <dbReference type="Rhea" id="RHEA:14729"/>
        <dbReference type="ChEBI" id="CHEBI:32966"/>
        <dbReference type="ChEBI" id="CHEBI:57642"/>
        <dbReference type="ChEBI" id="CHEBI:59776"/>
        <dbReference type="EC" id="4.1.2.13"/>
    </reaction>
</comment>
<evidence type="ECO:0000256" key="4">
    <source>
        <dbReference type="ARBA" id="ARBA00013068"/>
    </source>
</evidence>
<dbReference type="EC" id="4.1.2.13" evidence="4"/>
<accession>A0AAN8VAN4</accession>
<proteinExistence type="inferred from homology"/>
<dbReference type="Pfam" id="PF05910">
    <property type="entry name" value="DUF868"/>
    <property type="match status" value="1"/>
</dbReference>
<dbReference type="GO" id="GO:0004332">
    <property type="term" value="F:fructose-bisphosphate aldolase activity"/>
    <property type="evidence" value="ECO:0007669"/>
    <property type="project" value="UniProtKB-EC"/>
</dbReference>
<keyword evidence="8" id="KW-1185">Reference proteome</keyword>
<comment type="pathway">
    <text evidence="2">Carbohydrate degradation; glycolysis; D-glyceraldehyde 3-phosphate and glycerone phosphate from D-glucose: step 4/4.</text>
</comment>
<evidence type="ECO:0000256" key="2">
    <source>
        <dbReference type="ARBA" id="ARBA00004714"/>
    </source>
</evidence>
<comment type="similarity">
    <text evidence="3">Belongs to the class I fructose-bisphosphate aldolase family.</text>
</comment>
<dbReference type="GO" id="GO:0006096">
    <property type="term" value="P:glycolytic process"/>
    <property type="evidence" value="ECO:0007669"/>
    <property type="project" value="UniProtKB-KW"/>
</dbReference>
<evidence type="ECO:0000313" key="8">
    <source>
        <dbReference type="Proteomes" id="UP001370490"/>
    </source>
</evidence>
<dbReference type="EMBL" id="JBAMMX010000015">
    <property type="protein sequence ID" value="KAK6926651.1"/>
    <property type="molecule type" value="Genomic_DNA"/>
</dbReference>
<dbReference type="Pfam" id="PF00274">
    <property type="entry name" value="Glycolytic"/>
    <property type="match status" value="2"/>
</dbReference>
<sequence>MASCFSEYAVKISDTSCSSYAIANHACITPSLIPSTQYAVTCVYKIILFSQNKLLVTVTWSKNNMSQGLSIGFGDDPSSSAFKLNASSGLFRKKKGNRVFESNNLKIEVFWDLSAAKYESGPEPIDGFYVFVVIDSEVGLFLGDMAKEAVSKKLKNGISAAKFSIVSRREHFSGNSLYSTKAQFCDTGIPHDIMIKCSGEDEGLKYPSLSVCIDKKKVMRVKRLQWNFRGNQTIFVDGLLIDLMWDVHDWFYNPASGYAVFMFRPRSGLDSRLWLEEKSAQKDLDGAEFSLLDLGSKLIVGTADLDAWQYTLFLANKSTVSDVSSFDGGNHYIPHYVFALWCYKSQQLNLSFYFNFRDDCHIGISGKSLASVNVENVEDNRRALCELLFCNPGALQHLSGVILFEETLYQKTASGKPFLDVLKEGGVLSGIKDDKGTVELPGTNAVLKTGQTEPSQLAINENANGLAHYAIICQENILVPIVEPEVLIDGSHDIERCADVTEHVLAACYKALNDHHVLEGSLLKPNMATPGSEAEKVPLEVVAEYTVRTLQRTVAVAVPVLVFLSRRQSEEKATLNLNSMNKLKAKSLGLFLWAGSPSKCS</sequence>
<comment type="caution">
    <text evidence="7">The sequence shown here is derived from an EMBL/GenBank/DDBJ whole genome shotgun (WGS) entry which is preliminary data.</text>
</comment>
<keyword evidence="5" id="KW-0324">Glycolysis</keyword>
<evidence type="ECO:0000256" key="6">
    <source>
        <dbReference type="ARBA" id="ARBA00023239"/>
    </source>
</evidence>
<gene>
    <name evidence="7" type="ORF">RJ641_008370</name>
</gene>